<dbReference type="Pfam" id="PF00571">
    <property type="entry name" value="CBS"/>
    <property type="match status" value="1"/>
</dbReference>
<evidence type="ECO:0000259" key="3">
    <source>
        <dbReference type="PROSITE" id="PS51371"/>
    </source>
</evidence>
<dbReference type="Proteomes" id="UP000077381">
    <property type="component" value="Unassembled WGS sequence"/>
</dbReference>
<feature type="domain" description="CBS" evidence="3">
    <location>
        <begin position="1"/>
        <end position="65"/>
    </location>
</feature>
<evidence type="ECO:0000313" key="4">
    <source>
        <dbReference type="EMBL" id="OAH10353.1"/>
    </source>
</evidence>
<dbReference type="Gene3D" id="3.10.580.10">
    <property type="entry name" value="CBS-domain"/>
    <property type="match status" value="1"/>
</dbReference>
<dbReference type="InterPro" id="IPR046342">
    <property type="entry name" value="CBS_dom_sf"/>
</dbReference>
<feature type="region of interest" description="Disordered" evidence="2">
    <location>
        <begin position="102"/>
        <end position="125"/>
    </location>
</feature>
<dbReference type="RefSeq" id="WP_078067640.1">
    <property type="nucleotide sequence ID" value="NZ_LOHS01000149.1"/>
</dbReference>
<protein>
    <submittedName>
        <fullName evidence="4">CBS domain protein</fullName>
    </submittedName>
</protein>
<dbReference type="InterPro" id="IPR000644">
    <property type="entry name" value="CBS_dom"/>
</dbReference>
<evidence type="ECO:0000313" key="5">
    <source>
        <dbReference type="Proteomes" id="UP000077381"/>
    </source>
</evidence>
<evidence type="ECO:0000256" key="1">
    <source>
        <dbReference type="PROSITE-ProRule" id="PRU00703"/>
    </source>
</evidence>
<gene>
    <name evidence="4" type="ORF">STSP_63210</name>
</gene>
<organism evidence="4 5">
    <name type="scientific">Streptomyces jeddahensis</name>
    <dbReference type="NCBI Taxonomy" id="1716141"/>
    <lineage>
        <taxon>Bacteria</taxon>
        <taxon>Bacillati</taxon>
        <taxon>Actinomycetota</taxon>
        <taxon>Actinomycetes</taxon>
        <taxon>Kitasatosporales</taxon>
        <taxon>Streptomycetaceae</taxon>
        <taxon>Streptomyces</taxon>
    </lineage>
</organism>
<accession>A0A177HH59</accession>
<dbReference type="PATRIC" id="fig|1716141.3.peg.6652"/>
<name>A0A177HH59_9ACTN</name>
<dbReference type="PROSITE" id="PS51371">
    <property type="entry name" value="CBS"/>
    <property type="match status" value="1"/>
</dbReference>
<sequence>MSARELAEPYPFVSTDDDATEAARLLAEHRLPALLVVDPDGQPYAIVPGSQLIGRLVPDYSLDDPLVAATISDRHLDEALEQMVGRTVADWLPRRRFRPPVVGPTQAFRRSPHSWPHAQPAGRRR</sequence>
<proteinExistence type="predicted"/>
<dbReference type="EMBL" id="LOHS01000149">
    <property type="protein sequence ID" value="OAH10353.1"/>
    <property type="molecule type" value="Genomic_DNA"/>
</dbReference>
<reference evidence="4 5" key="1">
    <citation type="submission" date="2015-12" db="EMBL/GenBank/DDBJ databases">
        <title>Genome sequence of Streptomyces sp. G25.</title>
        <authorList>
            <person name="Poehlein A."/>
            <person name="Roettig A."/>
            <person name="Hiessl S."/>
            <person name="Hauschild P."/>
            <person name="Schauer J."/>
            <person name="Madkour M.H."/>
            <person name="Al-Ansari A.M."/>
            <person name="Almakishah N.H."/>
            <person name="Steinbuechel A."/>
            <person name="Daniel R."/>
        </authorList>
    </citation>
    <scope>NUCLEOTIDE SEQUENCE [LARGE SCALE GENOMIC DNA]</scope>
    <source>
        <strain evidence="5">G25(2015)</strain>
    </source>
</reference>
<dbReference type="STRING" id="1716141.STSP_63210"/>
<dbReference type="SUPFAM" id="SSF54631">
    <property type="entry name" value="CBS-domain pair"/>
    <property type="match status" value="1"/>
</dbReference>
<comment type="caution">
    <text evidence="4">The sequence shown here is derived from an EMBL/GenBank/DDBJ whole genome shotgun (WGS) entry which is preliminary data.</text>
</comment>
<evidence type="ECO:0000256" key="2">
    <source>
        <dbReference type="SAM" id="MobiDB-lite"/>
    </source>
</evidence>
<dbReference type="OrthoDB" id="3535009at2"/>
<keyword evidence="5" id="KW-1185">Reference proteome</keyword>
<dbReference type="AlphaFoldDB" id="A0A177HH59"/>
<keyword evidence="1" id="KW-0129">CBS domain</keyword>